<protein>
    <submittedName>
        <fullName evidence="1">Uncharacterized protein</fullName>
    </submittedName>
</protein>
<organism evidence="1 2">
    <name type="scientific">Labilithrix luteola</name>
    <dbReference type="NCBI Taxonomy" id="1391654"/>
    <lineage>
        <taxon>Bacteria</taxon>
        <taxon>Pseudomonadati</taxon>
        <taxon>Myxococcota</taxon>
        <taxon>Polyangia</taxon>
        <taxon>Polyangiales</taxon>
        <taxon>Labilitrichaceae</taxon>
        <taxon>Labilithrix</taxon>
    </lineage>
</organism>
<dbReference type="KEGG" id="llu:AKJ09_03347"/>
<dbReference type="AlphaFoldDB" id="A0A0K1PT20"/>
<dbReference type="STRING" id="1391654.AKJ09_03347"/>
<accession>A0A0K1PT20</accession>
<dbReference type="EMBL" id="CP012333">
    <property type="protein sequence ID" value="AKU96683.1"/>
    <property type="molecule type" value="Genomic_DNA"/>
</dbReference>
<reference evidence="1 2" key="1">
    <citation type="submission" date="2015-08" db="EMBL/GenBank/DDBJ databases">
        <authorList>
            <person name="Babu N.S."/>
            <person name="Beckwith C.J."/>
            <person name="Beseler K.G."/>
            <person name="Brison A."/>
            <person name="Carone J.V."/>
            <person name="Caskin T.P."/>
            <person name="Diamond M."/>
            <person name="Durham M.E."/>
            <person name="Foxe J.M."/>
            <person name="Go M."/>
            <person name="Henderson B.A."/>
            <person name="Jones I.B."/>
            <person name="McGettigan J.A."/>
            <person name="Micheletti S.J."/>
            <person name="Nasrallah M.E."/>
            <person name="Ortiz D."/>
            <person name="Piller C.R."/>
            <person name="Privatt S.R."/>
            <person name="Schneider S.L."/>
            <person name="Sharp S."/>
            <person name="Smith T.C."/>
            <person name="Stanton J.D."/>
            <person name="Ullery H.E."/>
            <person name="Wilson R.J."/>
            <person name="Serrano M.G."/>
            <person name="Buck G."/>
            <person name="Lee V."/>
            <person name="Wang Y."/>
            <person name="Carvalho R."/>
            <person name="Voegtly L."/>
            <person name="Shi R."/>
            <person name="Duckworth R."/>
            <person name="Johnson A."/>
            <person name="Loviza R."/>
            <person name="Walstead R."/>
            <person name="Shah Z."/>
            <person name="Kiflezghi M."/>
            <person name="Wade K."/>
            <person name="Ball S.L."/>
            <person name="Bradley K.W."/>
            <person name="Asai D.J."/>
            <person name="Bowman C.A."/>
            <person name="Russell D.A."/>
            <person name="Pope W.H."/>
            <person name="Jacobs-Sera D."/>
            <person name="Hendrix R.W."/>
            <person name="Hatfull G.F."/>
        </authorList>
    </citation>
    <scope>NUCLEOTIDE SEQUENCE [LARGE SCALE GENOMIC DNA]</scope>
    <source>
        <strain evidence="1 2">DSM 27648</strain>
    </source>
</reference>
<evidence type="ECO:0000313" key="1">
    <source>
        <dbReference type="EMBL" id="AKU96683.1"/>
    </source>
</evidence>
<dbReference type="Proteomes" id="UP000064967">
    <property type="component" value="Chromosome"/>
</dbReference>
<keyword evidence="2" id="KW-1185">Reference proteome</keyword>
<evidence type="ECO:0000313" key="2">
    <source>
        <dbReference type="Proteomes" id="UP000064967"/>
    </source>
</evidence>
<proteinExistence type="predicted"/>
<name>A0A0K1PT20_9BACT</name>
<sequence length="58" mass="6165">MLVALEQVSSALQLDELVHFAAQKVSPWNCAQTPEAQSPSATQRVQGASTGNFGFFAV</sequence>
<gene>
    <name evidence="1" type="ORF">AKJ09_03347</name>
</gene>